<evidence type="ECO:0000313" key="3">
    <source>
        <dbReference type="Proteomes" id="UP001596145"/>
    </source>
</evidence>
<reference evidence="2 3" key="1">
    <citation type="journal article" date="2019" name="Int. J. Syst. Evol. Microbiol.">
        <title>The Global Catalogue of Microorganisms (GCM) 10K type strain sequencing project: providing services to taxonomists for standard genome sequencing and annotation.</title>
        <authorList>
            <consortium name="The Broad Institute Genomics Platform"/>
            <consortium name="The Broad Institute Genome Sequencing Center for Infectious Disease"/>
            <person name="Wu L."/>
            <person name="Ma J."/>
        </authorList>
    </citation>
    <scope>NUCLEOTIDE SEQUENCE [LARGE SCALE GENOMIC DNA]</scope>
    <source>
        <strain evidence="2 3">CGMCC 1.16026</strain>
    </source>
</reference>
<accession>A0ABD5QRX3</accession>
<evidence type="ECO:0000313" key="2">
    <source>
        <dbReference type="EMBL" id="MFC5134296.1"/>
    </source>
</evidence>
<dbReference type="PROSITE" id="PS51257">
    <property type="entry name" value="PROKAR_LIPOPROTEIN"/>
    <property type="match status" value="1"/>
</dbReference>
<comment type="caution">
    <text evidence="2">The sequence shown here is derived from an EMBL/GenBank/DDBJ whole genome shotgun (WGS) entry which is preliminary data.</text>
</comment>
<name>A0ABD5QRX3_9EURY</name>
<organism evidence="2 3">
    <name type="scientific">Halorubrum glutamatedens</name>
    <dbReference type="NCBI Taxonomy" id="2707018"/>
    <lineage>
        <taxon>Archaea</taxon>
        <taxon>Methanobacteriati</taxon>
        <taxon>Methanobacteriota</taxon>
        <taxon>Stenosarchaea group</taxon>
        <taxon>Halobacteria</taxon>
        <taxon>Halobacteriales</taxon>
        <taxon>Haloferacaceae</taxon>
        <taxon>Halorubrum</taxon>
    </lineage>
</organism>
<dbReference type="RefSeq" id="WP_122105558.1">
    <property type="nucleotide sequence ID" value="NZ_JBHSKV010000008.1"/>
</dbReference>
<keyword evidence="3" id="KW-1185">Reference proteome</keyword>
<evidence type="ECO:0000256" key="1">
    <source>
        <dbReference type="SAM" id="MobiDB-lite"/>
    </source>
</evidence>
<dbReference type="Proteomes" id="UP001596145">
    <property type="component" value="Unassembled WGS sequence"/>
</dbReference>
<gene>
    <name evidence="2" type="ORF">ACFPJA_06125</name>
</gene>
<dbReference type="EMBL" id="JBHSKV010000008">
    <property type="protein sequence ID" value="MFC5134296.1"/>
    <property type="molecule type" value="Genomic_DNA"/>
</dbReference>
<protein>
    <submittedName>
        <fullName evidence="2">Uncharacterized protein</fullName>
    </submittedName>
</protein>
<sequence length="269" mass="28965">MNRRRLLAALGTAAGVGLAGCVGGSVDGPFPDAEWRDGDGLDVETLATNHVESAVEAGGMTLFSTATSSYDGDGDPTPWLPSQEYESSHDLENGRSYLRQEVTETEGPDVLERYVADGEALLRERTEEGVRYGRQAVDRTAADFEEALRSEALVGIRVPRGDGSGETAYEGLGNWDPRAEGEGEMEGQPTARFVSDSFDGERSVPERIETASATVDVFEAGFVPRIEQSWEGPHDDGTGAVEVEIEYRDRGEAVTEPDWAAEARGETEG</sequence>
<proteinExistence type="predicted"/>
<feature type="region of interest" description="Disordered" evidence="1">
    <location>
        <begin position="247"/>
        <end position="269"/>
    </location>
</feature>
<dbReference type="AlphaFoldDB" id="A0ABD5QRX3"/>